<evidence type="ECO:0000313" key="2">
    <source>
        <dbReference type="Proteomes" id="UP001156484"/>
    </source>
</evidence>
<evidence type="ECO:0000313" key="1">
    <source>
        <dbReference type="EMBL" id="UYP18258.1"/>
    </source>
</evidence>
<keyword evidence="2" id="KW-1185">Reference proteome</keyword>
<name>A0ACD4DE39_9NOCA</name>
<dbReference type="EMBL" id="CP107551">
    <property type="protein sequence ID" value="UYP18258.1"/>
    <property type="molecule type" value="Genomic_DNA"/>
</dbReference>
<gene>
    <name evidence="1" type="ORF">OED52_16575</name>
</gene>
<accession>A0ACD4DE39</accession>
<dbReference type="Proteomes" id="UP001156484">
    <property type="component" value="Chromosome"/>
</dbReference>
<sequence length="452" mass="47273">MSVVVVGLGPAGTIATWALARAGHAVTAIDAGTSGSESRAPLAAATPTVRSTVYEEAVRAPGPQAGRDGIGGSKLLAAPQSYRLDPWTLRMRTRVEVRHGAGVLPPGTDVRDWPLDPADLHEWYERVEHLLRVGPRPPTEWTRRMAAAARTLGLQPFAAPAAASRDTGVLLGQAVATGRVTTMPGTTVLEVLTDRSGVAGVRVHHEGRIRTVTARAVVLAGSVLANVRLLLLSGLGGPAVGRYFMSHNFLRVRGHFPGVNLDRGSAGPATATAVAEYDADGIDCTREGFVGGSILQAAMTGPAPSPDPEWGAVWAQPEQLPHRDNAIDLDPVAVDVLGRPVARLTFALHDDDHRRARRLQGVMRDWLVAAGAAITAAEEFAAHPLGTHLYGGARMGTDPQTSVVDGYGRVHGVPGLVVTGTATFPTCGGRGPVQTVEALAWRSATALAAGLR</sequence>
<protein>
    <submittedName>
        <fullName evidence="1">GMC oxidoreductase</fullName>
    </submittedName>
</protein>
<organism evidence="1 2">
    <name type="scientific">Rhodococcus sacchari</name>
    <dbReference type="NCBI Taxonomy" id="2962047"/>
    <lineage>
        <taxon>Bacteria</taxon>
        <taxon>Bacillati</taxon>
        <taxon>Actinomycetota</taxon>
        <taxon>Actinomycetes</taxon>
        <taxon>Mycobacteriales</taxon>
        <taxon>Nocardiaceae</taxon>
        <taxon>Rhodococcus</taxon>
    </lineage>
</organism>
<reference evidence="1" key="1">
    <citation type="submission" date="2022-10" db="EMBL/GenBank/DDBJ databases">
        <title>Rhodococcus ferula Z13 complete genome.</title>
        <authorList>
            <person name="Long X."/>
            <person name="Zang M."/>
        </authorList>
    </citation>
    <scope>NUCLEOTIDE SEQUENCE</scope>
    <source>
        <strain evidence="1">Z13</strain>
    </source>
</reference>
<proteinExistence type="predicted"/>